<accession>A0ABR1FHA0</accession>
<name>A0ABR1FHA0_AURAN</name>
<dbReference type="Proteomes" id="UP001363151">
    <property type="component" value="Unassembled WGS sequence"/>
</dbReference>
<reference evidence="2 3" key="1">
    <citation type="submission" date="2024-03" db="EMBL/GenBank/DDBJ databases">
        <title>Aureococcus anophagefferens CCMP1851 and Kratosvirus quantuckense: Draft genome of a second virus-susceptible host strain in the model system.</title>
        <authorList>
            <person name="Chase E."/>
            <person name="Truchon A.R."/>
            <person name="Schepens W."/>
            <person name="Wilhelm S.W."/>
        </authorList>
    </citation>
    <scope>NUCLEOTIDE SEQUENCE [LARGE SCALE GENOMIC DNA]</scope>
    <source>
        <strain evidence="2 3">CCMP1851</strain>
    </source>
</reference>
<organism evidence="2 3">
    <name type="scientific">Aureococcus anophagefferens</name>
    <name type="common">Harmful bloom alga</name>
    <dbReference type="NCBI Taxonomy" id="44056"/>
    <lineage>
        <taxon>Eukaryota</taxon>
        <taxon>Sar</taxon>
        <taxon>Stramenopiles</taxon>
        <taxon>Ochrophyta</taxon>
        <taxon>Pelagophyceae</taxon>
        <taxon>Pelagomonadales</taxon>
        <taxon>Pelagomonadaceae</taxon>
        <taxon>Aureococcus</taxon>
    </lineage>
</organism>
<comment type="caution">
    <text evidence="2">The sequence shown here is derived from an EMBL/GenBank/DDBJ whole genome shotgun (WGS) entry which is preliminary data.</text>
</comment>
<feature type="region of interest" description="Disordered" evidence="1">
    <location>
        <begin position="1"/>
        <end position="95"/>
    </location>
</feature>
<sequence>MAGGGRPAAGLAEIAGFSGRRRRAPRAPWASPAAAPPPPRRTSRCRRRQQKGDSTSLQHDCSARARFGNSTHASRPFREMIARPKISRNERKQPR</sequence>
<evidence type="ECO:0000313" key="3">
    <source>
        <dbReference type="Proteomes" id="UP001363151"/>
    </source>
</evidence>
<proteinExistence type="predicted"/>
<evidence type="ECO:0000313" key="2">
    <source>
        <dbReference type="EMBL" id="KAK7230791.1"/>
    </source>
</evidence>
<protein>
    <submittedName>
        <fullName evidence="2">Uncharacterized protein</fullName>
    </submittedName>
</protein>
<gene>
    <name evidence="2" type="ORF">SO694_0007500</name>
</gene>
<keyword evidence="3" id="KW-1185">Reference proteome</keyword>
<feature type="compositionally biased region" description="Basic and acidic residues" evidence="1">
    <location>
        <begin position="76"/>
        <end position="95"/>
    </location>
</feature>
<evidence type="ECO:0000256" key="1">
    <source>
        <dbReference type="SAM" id="MobiDB-lite"/>
    </source>
</evidence>
<dbReference type="EMBL" id="JBBJCI010000423">
    <property type="protein sequence ID" value="KAK7230791.1"/>
    <property type="molecule type" value="Genomic_DNA"/>
</dbReference>